<evidence type="ECO:0000313" key="2">
    <source>
        <dbReference type="EMBL" id="KKL46432.1"/>
    </source>
</evidence>
<dbReference type="InterPro" id="IPR035437">
    <property type="entry name" value="SNase_OB-fold_sf"/>
</dbReference>
<name>A0A0F9F5T8_9ZZZZ</name>
<dbReference type="InterPro" id="IPR016071">
    <property type="entry name" value="Staphylococal_nuclease_OB-fold"/>
</dbReference>
<accession>A0A0F9F5T8</accession>
<dbReference type="EMBL" id="LAZR01034032">
    <property type="protein sequence ID" value="KKL46432.1"/>
    <property type="molecule type" value="Genomic_DNA"/>
</dbReference>
<reference evidence="2" key="1">
    <citation type="journal article" date="2015" name="Nature">
        <title>Complex archaea that bridge the gap between prokaryotes and eukaryotes.</title>
        <authorList>
            <person name="Spang A."/>
            <person name="Saw J.H."/>
            <person name="Jorgensen S.L."/>
            <person name="Zaremba-Niedzwiedzka K."/>
            <person name="Martijn J."/>
            <person name="Lind A.E."/>
            <person name="van Eijk R."/>
            <person name="Schleper C."/>
            <person name="Guy L."/>
            <person name="Ettema T.J."/>
        </authorList>
    </citation>
    <scope>NUCLEOTIDE SEQUENCE</scope>
</reference>
<proteinExistence type="predicted"/>
<feature type="domain" description="TNase-like" evidence="1">
    <location>
        <begin position="30"/>
        <end position="126"/>
    </location>
</feature>
<comment type="caution">
    <text evidence="2">The sequence shown here is derived from an EMBL/GenBank/DDBJ whole genome shotgun (WGS) entry which is preliminary data.</text>
</comment>
<gene>
    <name evidence="2" type="ORF">LCGC14_2345620</name>
</gene>
<dbReference type="SMART" id="SM00318">
    <property type="entry name" value="SNc"/>
    <property type="match status" value="1"/>
</dbReference>
<protein>
    <recommendedName>
        <fullName evidence="1">TNase-like domain-containing protein</fullName>
    </recommendedName>
</protein>
<dbReference type="Pfam" id="PF00565">
    <property type="entry name" value="SNase"/>
    <property type="match status" value="1"/>
</dbReference>
<dbReference type="PROSITE" id="PS50830">
    <property type="entry name" value="TNASE_3"/>
    <property type="match status" value="1"/>
</dbReference>
<dbReference type="AlphaFoldDB" id="A0A0F9F5T8"/>
<organism evidence="2">
    <name type="scientific">marine sediment metagenome</name>
    <dbReference type="NCBI Taxonomy" id="412755"/>
    <lineage>
        <taxon>unclassified sequences</taxon>
        <taxon>metagenomes</taxon>
        <taxon>ecological metagenomes</taxon>
    </lineage>
</organism>
<dbReference type="SUPFAM" id="SSF50199">
    <property type="entry name" value="Staphylococcal nuclease"/>
    <property type="match status" value="1"/>
</dbReference>
<dbReference type="Gene3D" id="2.40.50.90">
    <property type="match status" value="1"/>
</dbReference>
<evidence type="ECO:0000259" key="1">
    <source>
        <dbReference type="PROSITE" id="PS50830"/>
    </source>
</evidence>
<sequence>MAHDFKRFPELTNSQMDFYYFESPHKQIFEDFFCKVIRVTDGDTIQVEWQERDFDFPIRFLDINAPEMNEERGKEVKDWLAQRILNQEVEILINPKNRVDKWGRLLGHIFHRGMDTGQEMMNLGLVTSFEARLEGKIPNVNKEIPIQWL</sequence>